<dbReference type="RefSeq" id="WP_156028833.1">
    <property type="nucleotide sequence ID" value="NZ_JANIEK010000004.1"/>
</dbReference>
<gene>
    <name evidence="2" type="ORF">NQG31_02120</name>
</gene>
<proteinExistence type="predicted"/>
<sequence>MKPKQAITDGSGTVDSIIATIVIHVLLLFMTTKHLGAILLLVGIGLGIMLYVELYDTLLPPVKAMRIR</sequence>
<dbReference type="EMBL" id="JANIEK010000004">
    <property type="protein sequence ID" value="MCT4794318.1"/>
    <property type="molecule type" value="Genomic_DNA"/>
</dbReference>
<dbReference type="Proteomes" id="UP001206821">
    <property type="component" value="Unassembled WGS sequence"/>
</dbReference>
<feature type="transmembrane region" description="Helical" evidence="1">
    <location>
        <begin position="37"/>
        <end position="58"/>
    </location>
</feature>
<name>A0ABT2KUV3_9BACL</name>
<evidence type="ECO:0000256" key="1">
    <source>
        <dbReference type="SAM" id="Phobius"/>
    </source>
</evidence>
<evidence type="ECO:0000313" key="3">
    <source>
        <dbReference type="Proteomes" id="UP001206821"/>
    </source>
</evidence>
<keyword evidence="1" id="KW-1133">Transmembrane helix</keyword>
<keyword evidence="3" id="KW-1185">Reference proteome</keyword>
<reference evidence="2 3" key="1">
    <citation type="submission" date="2022-07" db="EMBL/GenBank/DDBJ databases">
        <title>Genomic and pangenome structural analysis of the polyextremophile Exiguobacterium.</title>
        <authorList>
            <person name="Shen L."/>
        </authorList>
    </citation>
    <scope>NUCLEOTIDE SEQUENCE [LARGE SCALE GENOMIC DNA]</scope>
    <source>
        <strain evidence="2 3">12_1</strain>
    </source>
</reference>
<organism evidence="2 3">
    <name type="scientific">Exiguobacterium alkaliphilum</name>
    <dbReference type="NCBI Taxonomy" id="1428684"/>
    <lineage>
        <taxon>Bacteria</taxon>
        <taxon>Bacillati</taxon>
        <taxon>Bacillota</taxon>
        <taxon>Bacilli</taxon>
        <taxon>Bacillales</taxon>
        <taxon>Bacillales Family XII. Incertae Sedis</taxon>
        <taxon>Exiguobacterium</taxon>
    </lineage>
</organism>
<evidence type="ECO:0000313" key="2">
    <source>
        <dbReference type="EMBL" id="MCT4794318.1"/>
    </source>
</evidence>
<keyword evidence="1" id="KW-0812">Transmembrane</keyword>
<feature type="transmembrane region" description="Helical" evidence="1">
    <location>
        <begin position="12"/>
        <end position="31"/>
    </location>
</feature>
<protein>
    <submittedName>
        <fullName evidence="2">Uncharacterized protein</fullName>
    </submittedName>
</protein>
<accession>A0ABT2KUV3</accession>
<keyword evidence="1" id="KW-0472">Membrane</keyword>
<comment type="caution">
    <text evidence="2">The sequence shown here is derived from an EMBL/GenBank/DDBJ whole genome shotgun (WGS) entry which is preliminary data.</text>
</comment>